<dbReference type="EMBL" id="FOMJ01000001">
    <property type="protein sequence ID" value="SFC93946.1"/>
    <property type="molecule type" value="Genomic_DNA"/>
</dbReference>
<keyword evidence="6 7" id="KW-0472">Membrane</keyword>
<keyword evidence="11" id="KW-1185">Reference proteome</keyword>
<organism evidence="10 11">
    <name type="scientific">Thiohalospira halophila DSM 15071</name>
    <dbReference type="NCBI Taxonomy" id="1123397"/>
    <lineage>
        <taxon>Bacteria</taxon>
        <taxon>Pseudomonadati</taxon>
        <taxon>Pseudomonadota</taxon>
        <taxon>Gammaproteobacteria</taxon>
        <taxon>Thiohalospirales</taxon>
        <taxon>Thiohalospiraceae</taxon>
        <taxon>Thiohalospira</taxon>
    </lineage>
</organism>
<feature type="transmembrane region" description="Helical" evidence="7">
    <location>
        <begin position="241"/>
        <end position="264"/>
    </location>
</feature>
<feature type="transmembrane region" description="Helical" evidence="7">
    <location>
        <begin position="33"/>
        <end position="50"/>
    </location>
</feature>
<evidence type="ECO:0000259" key="8">
    <source>
        <dbReference type="Pfam" id="PF04039"/>
    </source>
</evidence>
<evidence type="ECO:0000256" key="2">
    <source>
        <dbReference type="ARBA" id="ARBA00009425"/>
    </source>
</evidence>
<feature type="transmembrane region" description="Helical" evidence="7">
    <location>
        <begin position="6"/>
        <end position="26"/>
    </location>
</feature>
<keyword evidence="4 7" id="KW-0812">Transmembrane</keyword>
<evidence type="ECO:0000256" key="1">
    <source>
        <dbReference type="ARBA" id="ARBA00004651"/>
    </source>
</evidence>
<dbReference type="RefSeq" id="WP_205407715.1">
    <property type="nucleotide sequence ID" value="NZ_FOMJ01000001.1"/>
</dbReference>
<evidence type="ECO:0000313" key="10">
    <source>
        <dbReference type="EMBL" id="SFC93946.1"/>
    </source>
</evidence>
<dbReference type="AlphaFoldDB" id="A0A1I1N9A5"/>
<feature type="transmembrane region" description="Helical" evidence="7">
    <location>
        <begin position="270"/>
        <end position="289"/>
    </location>
</feature>
<dbReference type="Pfam" id="PF04039">
    <property type="entry name" value="MnhB"/>
    <property type="match status" value="1"/>
</dbReference>
<sequence length="307" mass="31374">MAALTAALDGLLALALAGVAVAALGGKRRFRSVILFVVFGLFLALAWARLGAVDLALAEAAIGAGVTGALLMAALDRLRRTEVGAEPPPRPRLWPAVVVSLPVAAAGTWTLLSMEPAVRPPVAAHLEASGVDHPVTAVLLAFRAWDTLLEVAVLVAAGLAVRAAGPVPRPPTTEAGPLQRGLLRLVVPVMVVLAVYLLWRGSHAPGGAFQAGALLAAAGVLIQLTHFPGPLDRTRAWQRPAGMVGLAVFTAAALGTLALTAPLAWPAAWAKVWILTIEAAAALSIGVLLTRLFTGGAPVAASGEERS</sequence>
<feature type="transmembrane region" description="Helical" evidence="7">
    <location>
        <begin position="182"/>
        <end position="199"/>
    </location>
</feature>
<evidence type="ECO:0000256" key="7">
    <source>
        <dbReference type="SAM" id="Phobius"/>
    </source>
</evidence>
<dbReference type="GO" id="GO:0005886">
    <property type="term" value="C:plasma membrane"/>
    <property type="evidence" value="ECO:0007669"/>
    <property type="project" value="UniProtKB-SubCell"/>
</dbReference>
<evidence type="ECO:0000259" key="9">
    <source>
        <dbReference type="Pfam" id="PF13244"/>
    </source>
</evidence>
<evidence type="ECO:0000256" key="6">
    <source>
        <dbReference type="ARBA" id="ARBA00023136"/>
    </source>
</evidence>
<reference evidence="10 11" key="1">
    <citation type="submission" date="2016-10" db="EMBL/GenBank/DDBJ databases">
        <authorList>
            <person name="de Groot N.N."/>
        </authorList>
    </citation>
    <scope>NUCLEOTIDE SEQUENCE [LARGE SCALE GENOMIC DNA]</scope>
    <source>
        <strain evidence="10 11">HL3</strain>
    </source>
</reference>
<protein>
    <submittedName>
        <fullName evidence="10">Multisubunit Na+/H+ antiporter, MnhB subunit</fullName>
    </submittedName>
</protein>
<evidence type="ECO:0000256" key="5">
    <source>
        <dbReference type="ARBA" id="ARBA00022989"/>
    </source>
</evidence>
<accession>A0A1I1N9A5</accession>
<evidence type="ECO:0000313" key="11">
    <source>
        <dbReference type="Proteomes" id="UP000198611"/>
    </source>
</evidence>
<feature type="transmembrane region" description="Helical" evidence="7">
    <location>
        <begin position="134"/>
        <end position="161"/>
    </location>
</feature>
<dbReference type="PANTHER" id="PTHR33932">
    <property type="entry name" value="NA(+)/H(+) ANTIPORTER SUBUNIT B"/>
    <property type="match status" value="1"/>
</dbReference>
<dbReference type="InterPro" id="IPR007182">
    <property type="entry name" value="MnhB"/>
</dbReference>
<dbReference type="InterPro" id="IPR025383">
    <property type="entry name" value="MrpA_C/MbhD"/>
</dbReference>
<feature type="transmembrane region" description="Helical" evidence="7">
    <location>
        <begin position="211"/>
        <end position="229"/>
    </location>
</feature>
<evidence type="ECO:0000256" key="3">
    <source>
        <dbReference type="ARBA" id="ARBA00022475"/>
    </source>
</evidence>
<evidence type="ECO:0000256" key="4">
    <source>
        <dbReference type="ARBA" id="ARBA00022692"/>
    </source>
</evidence>
<name>A0A1I1N9A5_9GAMM</name>
<feature type="domain" description="Na+/H+ antiporter MnhB subunit-related protein" evidence="8">
    <location>
        <begin position="182"/>
        <end position="287"/>
    </location>
</feature>
<dbReference type="STRING" id="1123397.SAMN05660831_00160"/>
<dbReference type="Pfam" id="PF13244">
    <property type="entry name" value="MbhD"/>
    <property type="match status" value="1"/>
</dbReference>
<proteinExistence type="inferred from homology"/>
<dbReference type="Proteomes" id="UP000198611">
    <property type="component" value="Unassembled WGS sequence"/>
</dbReference>
<keyword evidence="5 7" id="KW-1133">Transmembrane helix</keyword>
<comment type="subcellular location">
    <subcellularLocation>
        <location evidence="1">Cell membrane</location>
        <topology evidence="1">Multi-pass membrane protein</topology>
    </subcellularLocation>
</comment>
<dbReference type="PANTHER" id="PTHR33932:SF4">
    <property type="entry name" value="NA(+)_H(+) ANTIPORTER SUBUNIT B"/>
    <property type="match status" value="1"/>
</dbReference>
<feature type="transmembrane region" description="Helical" evidence="7">
    <location>
        <begin position="56"/>
        <end position="75"/>
    </location>
</feature>
<gene>
    <name evidence="10" type="ORF">SAMN05660831_00160</name>
</gene>
<feature type="domain" description="MrpA C-terminal/MbhD" evidence="9">
    <location>
        <begin position="15"/>
        <end position="80"/>
    </location>
</feature>
<dbReference type="InterPro" id="IPR050622">
    <property type="entry name" value="CPA3_antiporter_subunitB"/>
</dbReference>
<comment type="similarity">
    <text evidence="2">Belongs to the CPA3 antiporters (TC 2.A.63) subunit B family.</text>
</comment>
<keyword evidence="3" id="KW-1003">Cell membrane</keyword>